<proteinExistence type="predicted"/>
<reference evidence="1 2" key="1">
    <citation type="journal article" date="2019" name="Sci. Rep.">
        <title>Orb-weaving spider Araneus ventricosus genome elucidates the spidroin gene catalogue.</title>
        <authorList>
            <person name="Kono N."/>
            <person name="Nakamura H."/>
            <person name="Ohtoshi R."/>
            <person name="Moran D.A.P."/>
            <person name="Shinohara A."/>
            <person name="Yoshida Y."/>
            <person name="Fujiwara M."/>
            <person name="Mori M."/>
            <person name="Tomita M."/>
            <person name="Arakawa K."/>
        </authorList>
    </citation>
    <scope>NUCLEOTIDE SEQUENCE [LARGE SCALE GENOMIC DNA]</scope>
</reference>
<protein>
    <submittedName>
        <fullName evidence="1">Uncharacterized protein</fullName>
    </submittedName>
</protein>
<organism evidence="1 2">
    <name type="scientific">Araneus ventricosus</name>
    <name type="common">Orbweaver spider</name>
    <name type="synonym">Epeira ventricosa</name>
    <dbReference type="NCBI Taxonomy" id="182803"/>
    <lineage>
        <taxon>Eukaryota</taxon>
        <taxon>Metazoa</taxon>
        <taxon>Ecdysozoa</taxon>
        <taxon>Arthropoda</taxon>
        <taxon>Chelicerata</taxon>
        <taxon>Arachnida</taxon>
        <taxon>Araneae</taxon>
        <taxon>Araneomorphae</taxon>
        <taxon>Entelegynae</taxon>
        <taxon>Araneoidea</taxon>
        <taxon>Araneidae</taxon>
        <taxon>Araneus</taxon>
    </lineage>
</organism>
<evidence type="ECO:0000313" key="1">
    <source>
        <dbReference type="EMBL" id="GBM43543.1"/>
    </source>
</evidence>
<gene>
    <name evidence="1" type="ORF">AVEN_96201_1</name>
</gene>
<dbReference type="Proteomes" id="UP000499080">
    <property type="component" value="Unassembled WGS sequence"/>
</dbReference>
<accession>A0A4Y2FQS4</accession>
<comment type="caution">
    <text evidence="1">The sequence shown here is derived from an EMBL/GenBank/DDBJ whole genome shotgun (WGS) entry which is preliminary data.</text>
</comment>
<evidence type="ECO:0000313" key="2">
    <source>
        <dbReference type="Proteomes" id="UP000499080"/>
    </source>
</evidence>
<dbReference type="AlphaFoldDB" id="A0A4Y2FQS4"/>
<keyword evidence="2" id="KW-1185">Reference proteome</keyword>
<name>A0A4Y2FQS4_ARAVE</name>
<dbReference type="EMBL" id="BGPR01001032">
    <property type="protein sequence ID" value="GBM43543.1"/>
    <property type="molecule type" value="Genomic_DNA"/>
</dbReference>
<sequence>MLRPGHLTPRLNSSKFCDKVVKGNDVDSSFTSPEGGNSLRRRNNNLKGLRSLSLFLLRIIHVKKLNFYYEIQCIAIYFPVFISMVVESTGCDGLVAKSRFWD</sequence>